<dbReference type="PANTHER" id="PTHR35004">
    <property type="entry name" value="TRANSPOSASE RV3428C-RELATED"/>
    <property type="match status" value="1"/>
</dbReference>
<reference evidence="2 3" key="1">
    <citation type="submission" date="2015-09" db="EMBL/GenBank/DDBJ databases">
        <title>Genome announcement of multiple Pseudomonas syringae strains.</title>
        <authorList>
            <person name="Thakur S."/>
            <person name="Wang P.W."/>
            <person name="Gong Y."/>
            <person name="Weir B.S."/>
            <person name="Guttman D.S."/>
        </authorList>
    </citation>
    <scope>NUCLEOTIDE SEQUENCE [LARGE SCALE GENOMIC DNA]</scope>
    <source>
        <strain evidence="2 3">ICMP3963</strain>
    </source>
</reference>
<evidence type="ECO:0000313" key="3">
    <source>
        <dbReference type="Proteomes" id="UP000050317"/>
    </source>
</evidence>
<accession>A0A0Q0E6W9</accession>
<name>A0A0Q0E6W9_9PSED</name>
<dbReference type="Gene3D" id="3.30.420.10">
    <property type="entry name" value="Ribonuclease H-like superfamily/Ribonuclease H"/>
    <property type="match status" value="1"/>
</dbReference>
<organism evidence="2 3">
    <name type="scientific">Pseudomonas syringae pv. viburni</name>
    <dbReference type="NCBI Taxonomy" id="251703"/>
    <lineage>
        <taxon>Bacteria</taxon>
        <taxon>Pseudomonadati</taxon>
        <taxon>Pseudomonadota</taxon>
        <taxon>Gammaproteobacteria</taxon>
        <taxon>Pseudomonadales</taxon>
        <taxon>Pseudomonadaceae</taxon>
        <taxon>Pseudomonas</taxon>
    </lineage>
</organism>
<dbReference type="InterPro" id="IPR036397">
    <property type="entry name" value="RNaseH_sf"/>
</dbReference>
<dbReference type="PATRIC" id="fig|251703.9.peg.3150"/>
<dbReference type="Proteomes" id="UP000050317">
    <property type="component" value="Unassembled WGS sequence"/>
</dbReference>
<dbReference type="InterPro" id="IPR012337">
    <property type="entry name" value="RNaseH-like_sf"/>
</dbReference>
<dbReference type="EMBL" id="LJRR01000176">
    <property type="protein sequence ID" value="KPZ17381.1"/>
    <property type="molecule type" value="Genomic_DNA"/>
</dbReference>
<dbReference type="AlphaFoldDB" id="A0A0Q0E6W9"/>
<evidence type="ECO:0000313" key="2">
    <source>
        <dbReference type="EMBL" id="KPZ17381.1"/>
    </source>
</evidence>
<sequence>MAKQIPVEALIMLRNNLDALPVRSAERRLLVQEVAHLHGVSLSTVRRALSQQHALQTVHRTDFNLPRILPTSEMELYCELVAALQQRTENKKRRHLSTKECIRLLEGGVNTPQGTVIAPADILKRSTVNRYLKRWGYDRRMLTLEPPWVPFQAVHSNDCWQFDFSPSDLKKLNSQSGRRGDDRTLMLASVVDDRSGVCYQEYHYVLGEDAMTALRFLYNAMAPKPQSDFPFGCIPKILLLDNGPVAKSKLFRRVMTHLGIEVRTHMPAGSDGRRTTARSKGKVERSFRTVKESLETLYHFHEPESLEEANEWLRQYLRRYNAMTHRHERHSRLEDWLRQAPTQGLRAMCDWDRFCSFVREPETRKVGGDACVTSEGVRYQLSPEMACLEVTLLWGLLDQELHVEFQGVKSGPYYPAAGPVPLDTYRKLKKSAVQKRADRISDLAKHISVPRSALSGITSLSTRQLLDNTEAIASELPSSIPFELPASSLDALRFSNPLEAKLAIATQLGYPLSRLTSAQMVEIDRLLAETLDKKTVLTRMRMAFATPNSQKASGAGDDSCTEK</sequence>
<dbReference type="PANTHER" id="PTHR35004:SF7">
    <property type="entry name" value="INTEGRASE PROTEIN"/>
    <property type="match status" value="1"/>
</dbReference>
<gene>
    <name evidence="2" type="ORF">ALO40_02244</name>
</gene>
<dbReference type="PROSITE" id="PS50994">
    <property type="entry name" value="INTEGRASE"/>
    <property type="match status" value="1"/>
</dbReference>
<dbReference type="GO" id="GO:0003676">
    <property type="term" value="F:nucleic acid binding"/>
    <property type="evidence" value="ECO:0007669"/>
    <property type="project" value="InterPro"/>
</dbReference>
<proteinExistence type="predicted"/>
<dbReference type="InterPro" id="IPR001584">
    <property type="entry name" value="Integrase_cat-core"/>
</dbReference>
<feature type="domain" description="Integrase catalytic" evidence="1">
    <location>
        <begin position="146"/>
        <end position="340"/>
    </location>
</feature>
<evidence type="ECO:0000259" key="1">
    <source>
        <dbReference type="PROSITE" id="PS50994"/>
    </source>
</evidence>
<dbReference type="GO" id="GO:0015074">
    <property type="term" value="P:DNA integration"/>
    <property type="evidence" value="ECO:0007669"/>
    <property type="project" value="InterPro"/>
</dbReference>
<dbReference type="SUPFAM" id="SSF53098">
    <property type="entry name" value="Ribonuclease H-like"/>
    <property type="match status" value="1"/>
</dbReference>
<comment type="caution">
    <text evidence="2">The sequence shown here is derived from an EMBL/GenBank/DDBJ whole genome shotgun (WGS) entry which is preliminary data.</text>
</comment>
<protein>
    <submittedName>
        <fullName evidence="2">Integrase catalytic region</fullName>
    </submittedName>
</protein>